<dbReference type="SUPFAM" id="SSF47384">
    <property type="entry name" value="Homodimeric domain of signal transducing histidine kinase"/>
    <property type="match status" value="1"/>
</dbReference>
<dbReference type="PANTHER" id="PTHR43065:SF42">
    <property type="entry name" value="TWO-COMPONENT SENSOR PPRA"/>
    <property type="match status" value="1"/>
</dbReference>
<organism evidence="17 18">
    <name type="scientific">Inhella inkyongensis</name>
    <dbReference type="NCBI Taxonomy" id="392593"/>
    <lineage>
        <taxon>Bacteria</taxon>
        <taxon>Pseudomonadati</taxon>
        <taxon>Pseudomonadota</taxon>
        <taxon>Betaproteobacteria</taxon>
        <taxon>Burkholderiales</taxon>
        <taxon>Sphaerotilaceae</taxon>
        <taxon>Inhella</taxon>
    </lineage>
</organism>
<dbReference type="SMART" id="SM00091">
    <property type="entry name" value="PAS"/>
    <property type="match status" value="2"/>
</dbReference>
<dbReference type="InterPro" id="IPR003661">
    <property type="entry name" value="HisK_dim/P_dom"/>
</dbReference>
<evidence type="ECO:0000256" key="7">
    <source>
        <dbReference type="ARBA" id="ARBA00022741"/>
    </source>
</evidence>
<evidence type="ECO:0000259" key="16">
    <source>
        <dbReference type="PROSITE" id="PS50839"/>
    </source>
</evidence>
<protein>
    <recommendedName>
        <fullName evidence="3">histidine kinase</fullName>
        <ecNumber evidence="3">2.7.13.3</ecNumber>
    </recommendedName>
</protein>
<evidence type="ECO:0000256" key="11">
    <source>
        <dbReference type="ARBA" id="ARBA00023012"/>
    </source>
</evidence>
<dbReference type="AlphaFoldDB" id="A0A840SCX6"/>
<feature type="domain" description="PAC" evidence="15">
    <location>
        <begin position="523"/>
        <end position="575"/>
    </location>
</feature>
<keyword evidence="10" id="KW-1133">Transmembrane helix</keyword>
<dbReference type="InterPro" id="IPR035965">
    <property type="entry name" value="PAS-like_dom_sf"/>
</dbReference>
<evidence type="ECO:0000256" key="8">
    <source>
        <dbReference type="ARBA" id="ARBA00022777"/>
    </source>
</evidence>
<evidence type="ECO:0000256" key="1">
    <source>
        <dbReference type="ARBA" id="ARBA00000085"/>
    </source>
</evidence>
<evidence type="ECO:0000256" key="6">
    <source>
        <dbReference type="ARBA" id="ARBA00022692"/>
    </source>
</evidence>
<evidence type="ECO:0000256" key="9">
    <source>
        <dbReference type="ARBA" id="ARBA00022840"/>
    </source>
</evidence>
<comment type="catalytic activity">
    <reaction evidence="1">
        <text>ATP + protein L-histidine = ADP + protein N-phospho-L-histidine.</text>
        <dbReference type="EC" id="2.7.13.3"/>
    </reaction>
</comment>
<gene>
    <name evidence="17" type="ORF">HNQ51_003637</name>
</gene>
<evidence type="ECO:0000256" key="12">
    <source>
        <dbReference type="ARBA" id="ARBA00023136"/>
    </source>
</evidence>
<evidence type="ECO:0000259" key="15">
    <source>
        <dbReference type="PROSITE" id="PS50113"/>
    </source>
</evidence>
<dbReference type="EC" id="2.7.13.3" evidence="3"/>
<evidence type="ECO:0000259" key="13">
    <source>
        <dbReference type="PROSITE" id="PS50109"/>
    </source>
</evidence>
<dbReference type="InterPro" id="IPR036097">
    <property type="entry name" value="HisK_dim/P_sf"/>
</dbReference>
<comment type="subcellular location">
    <subcellularLocation>
        <location evidence="2">Membrane</location>
    </subcellularLocation>
</comment>
<dbReference type="PROSITE" id="PS50839">
    <property type="entry name" value="CHASE"/>
    <property type="match status" value="1"/>
</dbReference>
<feature type="domain" description="PAS" evidence="14">
    <location>
        <begin position="576"/>
        <end position="647"/>
    </location>
</feature>
<dbReference type="InterPro" id="IPR036890">
    <property type="entry name" value="HATPase_C_sf"/>
</dbReference>
<dbReference type="PANTHER" id="PTHR43065">
    <property type="entry name" value="SENSOR HISTIDINE KINASE"/>
    <property type="match status" value="1"/>
</dbReference>
<dbReference type="Gene3D" id="1.10.287.130">
    <property type="match status" value="1"/>
</dbReference>
<dbReference type="SUPFAM" id="SSF55785">
    <property type="entry name" value="PYP-like sensor domain (PAS domain)"/>
    <property type="match status" value="3"/>
</dbReference>
<dbReference type="InterPro" id="IPR013767">
    <property type="entry name" value="PAS_fold"/>
</dbReference>
<dbReference type="Pfam" id="PF13426">
    <property type="entry name" value="PAS_9"/>
    <property type="match status" value="2"/>
</dbReference>
<dbReference type="PROSITE" id="PS50112">
    <property type="entry name" value="PAS"/>
    <property type="match status" value="2"/>
</dbReference>
<evidence type="ECO:0000256" key="4">
    <source>
        <dbReference type="ARBA" id="ARBA00022553"/>
    </source>
</evidence>
<feature type="domain" description="Histidine kinase" evidence="13">
    <location>
        <begin position="762"/>
        <end position="994"/>
    </location>
</feature>
<keyword evidence="7" id="KW-0547">Nucleotide-binding</keyword>
<sequence>MLVALLCVGTLAALTELRRTQLGEQERQQVQAQLSEARVRLDRLIADTFHLSAGLVVLAQVDGEVSAERFARYFDTMHGERPQLRNVVVAPGDVVQLVHPLSGNERVLGLDYRKVPVQWAQLERTRELGQPLIFGPVKLVQGGQGVIQRNPVFVIDQGSRRYWGSVSLVADLERFLTESRLPTHSLDLQLHTLGTDGRPAERLFGPETLQARAVALTVQLPGARWLLQGQPRGGWTPAPLWLDPATLGTALGCLLVTGLSFALGQRRRLLQLRNDELAHEVSQRRQAHAEAEDARGRLQGLLDLSSDWLWEQDAELRLSYLSMGSGSLTQELTPLIGKRRWETQNLLPGAAWDQHRATLARREPFRDFEYAFRNAQGEAIYVSVSGSPVFDEQGRFKGYRGTGRDISAVRRTEQALRHSGDELAQAHAHVREAVQRLQAVLDSAVEVGIITVDLEGRVDLFSRGAERLLGCTAAEAKGVLARTFHLQGEVEAEAQRLAERLGRPTTRSETFQRQAEGLDGGHHRVWTYVRRDNGQQLRVSHTFTELRDTQGRHVGYLAVVLDMSAQLRAQEATAALKNQLQTVLDSAEDIGIVAMSLGGQIELFNRGAERLFGYRAHEVLGRDALMLHDPDELRRQAELKSQELGRKVGRHEMFRLTLGPDGRGPLSHWIYVRKGGERLDGALRFNEMRDREGQAIGYLAICMDVSDQVRARRELEGLNAQLEARVAGRTAELQNALTTLQQAQDELLRSEKMAALGSLVAGVAHELNTPIGNCLTAASTLEERTQETQRLFEQNALKRSALESYLREAGMGTQLLLRGLRSAVDLVTHFKQVSVDQTSEQRRRFSLAGVAEDVISVLRPQLKNSRVRLDLDLQLAQEIDGYPGAFGQLLTNLILNANVHAFEGVSEPCLTLQSRELEPGWFELTVRDNGTGMSDEVRRRAFDPFFTTKMGQGGTGLGLNIVYNIATGVLGGHVELRSSPGEGTAFVFRLPYEAPQQREVAGAMRAS</sequence>
<name>A0A840SCX6_9BURK</name>
<dbReference type="Pfam" id="PF02518">
    <property type="entry name" value="HATPase_c"/>
    <property type="match status" value="1"/>
</dbReference>
<dbReference type="Gene3D" id="3.30.565.10">
    <property type="entry name" value="Histidine kinase-like ATPase, C-terminal domain"/>
    <property type="match status" value="1"/>
</dbReference>
<dbReference type="GO" id="GO:0000155">
    <property type="term" value="F:phosphorelay sensor kinase activity"/>
    <property type="evidence" value="ECO:0007669"/>
    <property type="project" value="InterPro"/>
</dbReference>
<evidence type="ECO:0000256" key="10">
    <source>
        <dbReference type="ARBA" id="ARBA00022989"/>
    </source>
</evidence>
<dbReference type="InterPro" id="IPR042240">
    <property type="entry name" value="CHASE_sf"/>
</dbReference>
<evidence type="ECO:0000256" key="2">
    <source>
        <dbReference type="ARBA" id="ARBA00004370"/>
    </source>
</evidence>
<dbReference type="Pfam" id="PF00989">
    <property type="entry name" value="PAS"/>
    <property type="match status" value="1"/>
</dbReference>
<feature type="domain" description="CHASE" evidence="16">
    <location>
        <begin position="94"/>
        <end position="181"/>
    </location>
</feature>
<dbReference type="InterPro" id="IPR001610">
    <property type="entry name" value="PAC"/>
</dbReference>
<dbReference type="InterPro" id="IPR005467">
    <property type="entry name" value="His_kinase_dom"/>
</dbReference>
<proteinExistence type="predicted"/>
<reference evidence="17 18" key="1">
    <citation type="submission" date="2020-08" db="EMBL/GenBank/DDBJ databases">
        <title>Genomic Encyclopedia of Type Strains, Phase IV (KMG-IV): sequencing the most valuable type-strain genomes for metagenomic binning, comparative biology and taxonomic classification.</title>
        <authorList>
            <person name="Goeker M."/>
        </authorList>
    </citation>
    <scope>NUCLEOTIDE SEQUENCE [LARGE SCALE GENOMIC DNA]</scope>
    <source>
        <strain evidence="17 18">DSM 23958</strain>
    </source>
</reference>
<dbReference type="EMBL" id="JACHHO010000009">
    <property type="protein sequence ID" value="MBB5206291.1"/>
    <property type="molecule type" value="Genomic_DNA"/>
</dbReference>
<dbReference type="PROSITE" id="PS50113">
    <property type="entry name" value="PAC"/>
    <property type="match status" value="3"/>
</dbReference>
<keyword evidence="9" id="KW-0067">ATP-binding</keyword>
<dbReference type="InterPro" id="IPR003594">
    <property type="entry name" value="HATPase_dom"/>
</dbReference>
<dbReference type="GO" id="GO:0016020">
    <property type="term" value="C:membrane"/>
    <property type="evidence" value="ECO:0007669"/>
    <property type="project" value="UniProtKB-SubCell"/>
</dbReference>
<dbReference type="CDD" id="cd00130">
    <property type="entry name" value="PAS"/>
    <property type="match status" value="3"/>
</dbReference>
<evidence type="ECO:0000256" key="5">
    <source>
        <dbReference type="ARBA" id="ARBA00022679"/>
    </source>
</evidence>
<dbReference type="Gene3D" id="3.30.450.20">
    <property type="entry name" value="PAS domain"/>
    <property type="match status" value="3"/>
</dbReference>
<feature type="domain" description="PAS" evidence="14">
    <location>
        <begin position="433"/>
        <end position="478"/>
    </location>
</feature>
<dbReference type="InterPro" id="IPR006189">
    <property type="entry name" value="CHASE_dom"/>
</dbReference>
<dbReference type="SUPFAM" id="SSF55874">
    <property type="entry name" value="ATPase domain of HSP90 chaperone/DNA topoisomerase II/histidine kinase"/>
    <property type="match status" value="1"/>
</dbReference>
<dbReference type="SMART" id="SM00387">
    <property type="entry name" value="HATPase_c"/>
    <property type="match status" value="1"/>
</dbReference>
<dbReference type="GO" id="GO:0005524">
    <property type="term" value="F:ATP binding"/>
    <property type="evidence" value="ECO:0007669"/>
    <property type="project" value="UniProtKB-KW"/>
</dbReference>
<evidence type="ECO:0000313" key="18">
    <source>
        <dbReference type="Proteomes" id="UP000554837"/>
    </source>
</evidence>
<dbReference type="InterPro" id="IPR000014">
    <property type="entry name" value="PAS"/>
</dbReference>
<keyword evidence="6" id="KW-0812">Transmembrane</keyword>
<accession>A0A840SCX6</accession>
<dbReference type="InterPro" id="IPR000700">
    <property type="entry name" value="PAS-assoc_C"/>
</dbReference>
<dbReference type="GO" id="GO:0006355">
    <property type="term" value="P:regulation of DNA-templated transcription"/>
    <property type="evidence" value="ECO:0007669"/>
    <property type="project" value="InterPro"/>
</dbReference>
<keyword evidence="12" id="KW-0472">Membrane</keyword>
<comment type="caution">
    <text evidence="17">The sequence shown here is derived from an EMBL/GenBank/DDBJ whole genome shotgun (WGS) entry which is preliminary data.</text>
</comment>
<dbReference type="PROSITE" id="PS50109">
    <property type="entry name" value="HIS_KIN"/>
    <property type="match status" value="1"/>
</dbReference>
<keyword evidence="8" id="KW-0418">Kinase</keyword>
<evidence type="ECO:0000313" key="17">
    <source>
        <dbReference type="EMBL" id="MBB5206291.1"/>
    </source>
</evidence>
<evidence type="ECO:0000256" key="3">
    <source>
        <dbReference type="ARBA" id="ARBA00012438"/>
    </source>
</evidence>
<dbReference type="NCBIfam" id="TIGR00229">
    <property type="entry name" value="sensory_box"/>
    <property type="match status" value="3"/>
</dbReference>
<dbReference type="InterPro" id="IPR004358">
    <property type="entry name" value="Sig_transdc_His_kin-like_C"/>
</dbReference>
<keyword evidence="4" id="KW-0597">Phosphoprotein</keyword>
<dbReference type="SMART" id="SM01079">
    <property type="entry name" value="CHASE"/>
    <property type="match status" value="1"/>
</dbReference>
<feature type="domain" description="PAC" evidence="15">
    <location>
        <begin position="665"/>
        <end position="717"/>
    </location>
</feature>
<dbReference type="CDD" id="cd00082">
    <property type="entry name" value="HisKA"/>
    <property type="match status" value="1"/>
</dbReference>
<dbReference type="Pfam" id="PF03924">
    <property type="entry name" value="CHASE"/>
    <property type="match status" value="1"/>
</dbReference>
<keyword evidence="5" id="KW-0808">Transferase</keyword>
<dbReference type="Proteomes" id="UP000554837">
    <property type="component" value="Unassembled WGS sequence"/>
</dbReference>
<dbReference type="SMART" id="SM00086">
    <property type="entry name" value="PAC"/>
    <property type="match status" value="3"/>
</dbReference>
<evidence type="ECO:0000259" key="14">
    <source>
        <dbReference type="PROSITE" id="PS50112"/>
    </source>
</evidence>
<dbReference type="PRINTS" id="PR00344">
    <property type="entry name" value="BCTRLSENSOR"/>
</dbReference>
<keyword evidence="18" id="KW-1185">Reference proteome</keyword>
<keyword evidence="11" id="KW-0902">Two-component regulatory system</keyword>
<dbReference type="Gene3D" id="3.30.450.350">
    <property type="entry name" value="CHASE domain"/>
    <property type="match status" value="1"/>
</dbReference>
<feature type="domain" description="PAC" evidence="15">
    <location>
        <begin position="366"/>
        <end position="418"/>
    </location>
</feature>